<dbReference type="InterPro" id="IPR033412">
    <property type="entry name" value="PFOR_II"/>
</dbReference>
<proteinExistence type="predicted"/>
<feature type="domain" description="Pyruvate:ferredoxin oxidoreductase core" evidence="9">
    <location>
        <begin position="262"/>
        <end position="364"/>
    </location>
</feature>
<dbReference type="EC" id="1.2.7.1" evidence="2"/>
<dbReference type="EMBL" id="CP014855">
    <property type="protein sequence ID" value="ASJ01424.1"/>
    <property type="molecule type" value="Genomic_DNA"/>
</dbReference>
<dbReference type="Proteomes" id="UP000250134">
    <property type="component" value="Chromosome"/>
</dbReference>
<dbReference type="InterPro" id="IPR053390">
    <property type="entry name" value="Pyruvate_synthase_PorA"/>
</dbReference>
<dbReference type="Pfam" id="PF01855">
    <property type="entry name" value="POR_N"/>
    <property type="match status" value="1"/>
</dbReference>
<dbReference type="GO" id="GO:0019164">
    <property type="term" value="F:pyruvate synthase activity"/>
    <property type="evidence" value="ECO:0007669"/>
    <property type="project" value="UniProtKB-EC"/>
</dbReference>
<name>A0A2Z2MBV9_THEGO</name>
<dbReference type="SUPFAM" id="SSF52922">
    <property type="entry name" value="TK C-terminal domain-like"/>
    <property type="match status" value="1"/>
</dbReference>
<dbReference type="CDD" id="cd07034">
    <property type="entry name" value="TPP_PYR_PFOR_IOR-alpha_like"/>
    <property type="match status" value="1"/>
</dbReference>
<evidence type="ECO:0000256" key="7">
    <source>
        <dbReference type="ARBA" id="ARBA00049357"/>
    </source>
</evidence>
<dbReference type="AlphaFoldDB" id="A0A2Z2MBV9"/>
<evidence type="ECO:0000256" key="6">
    <source>
        <dbReference type="ARBA" id="ARBA00044814"/>
    </source>
</evidence>
<dbReference type="Gene3D" id="3.40.50.920">
    <property type="match status" value="1"/>
</dbReference>
<evidence type="ECO:0000256" key="4">
    <source>
        <dbReference type="ARBA" id="ARBA00044787"/>
    </source>
</evidence>
<dbReference type="RefSeq" id="WP_088885757.1">
    <property type="nucleotide sequence ID" value="NZ_CP014855.1"/>
</dbReference>
<dbReference type="OrthoDB" id="372068at2157"/>
<evidence type="ECO:0000259" key="8">
    <source>
        <dbReference type="Pfam" id="PF01855"/>
    </source>
</evidence>
<reference evidence="10 11" key="1">
    <citation type="submission" date="2016-03" db="EMBL/GenBank/DDBJ databases">
        <title>Complete genome sequence of Thermococcus gorgonarius.</title>
        <authorList>
            <person name="Oger P.M."/>
        </authorList>
    </citation>
    <scope>NUCLEOTIDE SEQUENCE [LARGE SCALE GENOMIC DNA]</scope>
    <source>
        <strain evidence="10 11">W-12</strain>
    </source>
</reference>
<sequence>MPIRTVMKANEAAAWAAKLAKPKVIAAFPITPSTLIPEKISEFVANGELDAEFIKVESEHSAISACVGASAAGVRTFTATASQGLALMHEVLFIAAGMRLPIVIAVGNRSLSAPINIWNDWQDTISERDTGWLQFYAENNQEALDLILIAFKVAEDERVLLPAMVGFDAFILTHTVEPVEIPDQEVVDEFLGEYEPKHAYLDPARPITQGTLAFPAHYMEARYTVWEANENAKKVIDEAFAEFEKKFGRKYSKIEEYRTDDAEIIFVTMGSLAGTVKEYVDHLREKGIKAGAAKLTVYRPFPTEEVRELAKKAKVLALLEKNVTFSVGGALFQDFSRALINQKEKPILVDFILGLGGRDVTFKELDEVLEISKKALAGEEFDEVNWIGLRKEIL</sequence>
<evidence type="ECO:0000256" key="2">
    <source>
        <dbReference type="ARBA" id="ARBA00012822"/>
    </source>
</evidence>
<dbReference type="FunFam" id="3.40.50.920:FF:000010">
    <property type="entry name" value="Pyruvate ferredoxin oxidoreductase, alpha subunit"/>
    <property type="match status" value="1"/>
</dbReference>
<keyword evidence="3" id="KW-0560">Oxidoreductase</keyword>
<dbReference type="SUPFAM" id="SSF52518">
    <property type="entry name" value="Thiamin diphosphate-binding fold (THDP-binding)"/>
    <property type="match status" value="1"/>
</dbReference>
<dbReference type="FunFam" id="3.40.50.970:FF:000012">
    <property type="entry name" value="Pyruvate:ferredoxin (Flavodoxin) oxidoreductase"/>
    <property type="match status" value="1"/>
</dbReference>
<evidence type="ECO:0000313" key="10">
    <source>
        <dbReference type="EMBL" id="ASJ01424.1"/>
    </source>
</evidence>
<evidence type="ECO:0000313" key="11">
    <source>
        <dbReference type="Proteomes" id="UP000250134"/>
    </source>
</evidence>
<organism evidence="10 11">
    <name type="scientific">Thermococcus gorgonarius</name>
    <dbReference type="NCBI Taxonomy" id="71997"/>
    <lineage>
        <taxon>Archaea</taxon>
        <taxon>Methanobacteriati</taxon>
        <taxon>Methanobacteriota</taxon>
        <taxon>Thermococci</taxon>
        <taxon>Thermococcales</taxon>
        <taxon>Thermococcaceae</taxon>
        <taxon>Thermococcus</taxon>
    </lineage>
</organism>
<dbReference type="NCBIfam" id="NF040682">
    <property type="entry name" value="PorA_Arch"/>
    <property type="match status" value="1"/>
</dbReference>
<dbReference type="GO" id="GO:0006979">
    <property type="term" value="P:response to oxidative stress"/>
    <property type="evidence" value="ECO:0007669"/>
    <property type="project" value="TreeGrafter"/>
</dbReference>
<dbReference type="InterPro" id="IPR009014">
    <property type="entry name" value="Transketo_C/PFOR_II"/>
</dbReference>
<dbReference type="InterPro" id="IPR002880">
    <property type="entry name" value="Pyrv_Fd/Flavodoxin_OxRdtase_N"/>
</dbReference>
<accession>A0A2Z2MBV9</accession>
<comment type="catalytic activity">
    <reaction evidence="7">
        <text>2 oxidized [2Fe-2S]-[ferredoxin] + pyruvate + CoA = 2 reduced [2Fe-2S]-[ferredoxin] + acetyl-CoA + CO2 + H(+)</text>
        <dbReference type="Rhea" id="RHEA:12765"/>
        <dbReference type="Rhea" id="RHEA-COMP:10000"/>
        <dbReference type="Rhea" id="RHEA-COMP:10001"/>
        <dbReference type="ChEBI" id="CHEBI:15361"/>
        <dbReference type="ChEBI" id="CHEBI:15378"/>
        <dbReference type="ChEBI" id="CHEBI:16526"/>
        <dbReference type="ChEBI" id="CHEBI:33737"/>
        <dbReference type="ChEBI" id="CHEBI:33738"/>
        <dbReference type="ChEBI" id="CHEBI:57287"/>
        <dbReference type="ChEBI" id="CHEBI:57288"/>
        <dbReference type="EC" id="1.2.7.1"/>
    </reaction>
</comment>
<dbReference type="InterPro" id="IPR029061">
    <property type="entry name" value="THDP-binding"/>
</dbReference>
<keyword evidence="10" id="KW-0670">Pyruvate</keyword>
<dbReference type="InterPro" id="IPR050722">
    <property type="entry name" value="Pyruvate:ferred/Flavod_OxRd"/>
</dbReference>
<comment type="subunit">
    <text evidence="1">Heterotetramer of one alpha, one beta, one delta and one gamma chain.</text>
</comment>
<keyword evidence="11" id="KW-1185">Reference proteome</keyword>
<protein>
    <recommendedName>
        <fullName evidence="4">Pyruvate synthase subunit PorA</fullName>
        <ecNumber evidence="2">1.2.7.1</ecNumber>
    </recommendedName>
    <alternativeName>
        <fullName evidence="6">Pyruvate oxidoreductase alpha chain</fullName>
    </alternativeName>
    <alternativeName>
        <fullName evidence="5">Pyruvic-ferredoxin oxidoreductase subunit alpha</fullName>
    </alternativeName>
</protein>
<evidence type="ECO:0000256" key="3">
    <source>
        <dbReference type="ARBA" id="ARBA00023002"/>
    </source>
</evidence>
<dbReference type="PANTHER" id="PTHR32154:SF0">
    <property type="entry name" value="PYRUVATE-FLAVODOXIN OXIDOREDUCTASE-RELATED"/>
    <property type="match status" value="1"/>
</dbReference>
<evidence type="ECO:0000256" key="1">
    <source>
        <dbReference type="ARBA" id="ARBA00011595"/>
    </source>
</evidence>
<dbReference type="Gene3D" id="3.40.50.970">
    <property type="match status" value="1"/>
</dbReference>
<dbReference type="KEGG" id="tgg:A3K92_07980"/>
<evidence type="ECO:0000259" key="9">
    <source>
        <dbReference type="Pfam" id="PF17147"/>
    </source>
</evidence>
<dbReference type="NCBIfam" id="NF006233">
    <property type="entry name" value="PRK08367.1"/>
    <property type="match status" value="1"/>
</dbReference>
<dbReference type="Pfam" id="PF17147">
    <property type="entry name" value="PFOR_II"/>
    <property type="match status" value="1"/>
</dbReference>
<gene>
    <name evidence="10" type="primary">porA</name>
    <name evidence="10" type="ORF">A3K92_07980</name>
</gene>
<dbReference type="GeneID" id="33332484"/>
<evidence type="ECO:0000256" key="5">
    <source>
        <dbReference type="ARBA" id="ARBA00044811"/>
    </source>
</evidence>
<dbReference type="PANTHER" id="PTHR32154">
    <property type="entry name" value="PYRUVATE-FLAVODOXIN OXIDOREDUCTASE-RELATED"/>
    <property type="match status" value="1"/>
</dbReference>
<feature type="domain" description="Pyruvate flavodoxin/ferredoxin oxidoreductase pyrimidine binding" evidence="8">
    <location>
        <begin position="16"/>
        <end position="239"/>
    </location>
</feature>